<dbReference type="GO" id="GO:0005509">
    <property type="term" value="F:calcium ion binding"/>
    <property type="evidence" value="ECO:0007669"/>
    <property type="project" value="InterPro"/>
</dbReference>
<dbReference type="Gene3D" id="1.10.238.10">
    <property type="entry name" value="EF-hand"/>
    <property type="match status" value="1"/>
</dbReference>
<proteinExistence type="predicted"/>
<dbReference type="PROSITE" id="PS00018">
    <property type="entry name" value="EF_HAND_1"/>
    <property type="match status" value="1"/>
</dbReference>
<protein>
    <recommendedName>
        <fullName evidence="4">EF-hand domain-containing protein</fullName>
    </recommendedName>
</protein>
<dbReference type="InterPro" id="IPR011992">
    <property type="entry name" value="EF-hand-dom_pair"/>
</dbReference>
<feature type="domain" description="EF-hand" evidence="4">
    <location>
        <begin position="111"/>
        <end position="142"/>
    </location>
</feature>
<dbReference type="PANTHER" id="PTHR23048">
    <property type="entry name" value="MYOSIN LIGHT CHAIN 1, 3"/>
    <property type="match status" value="1"/>
</dbReference>
<dbReference type="PANTHER" id="PTHR23048:SF0">
    <property type="entry name" value="CALMODULIN LIKE 3"/>
    <property type="match status" value="1"/>
</dbReference>
<dbReference type="InterPro" id="IPR018247">
    <property type="entry name" value="EF_Hand_1_Ca_BS"/>
</dbReference>
<keyword evidence="1" id="KW-0677">Repeat</keyword>
<accession>A0AAN9GDH6</accession>
<organism evidence="5 6">
    <name type="scientific">Littorina saxatilis</name>
    <dbReference type="NCBI Taxonomy" id="31220"/>
    <lineage>
        <taxon>Eukaryota</taxon>
        <taxon>Metazoa</taxon>
        <taxon>Spiralia</taxon>
        <taxon>Lophotrochozoa</taxon>
        <taxon>Mollusca</taxon>
        <taxon>Gastropoda</taxon>
        <taxon>Caenogastropoda</taxon>
        <taxon>Littorinimorpha</taxon>
        <taxon>Littorinoidea</taxon>
        <taxon>Littorinidae</taxon>
        <taxon>Littorina</taxon>
    </lineage>
</organism>
<dbReference type="PROSITE" id="PS50222">
    <property type="entry name" value="EF_HAND_2"/>
    <property type="match status" value="3"/>
</dbReference>
<dbReference type="GO" id="GO:0016460">
    <property type="term" value="C:myosin II complex"/>
    <property type="evidence" value="ECO:0007669"/>
    <property type="project" value="TreeGrafter"/>
</dbReference>
<dbReference type="Pfam" id="PF13499">
    <property type="entry name" value="EF-hand_7"/>
    <property type="match status" value="2"/>
</dbReference>
<gene>
    <name evidence="5" type="ORF">V1264_018504</name>
</gene>
<sequence>MSSHKDPLTEAFELFDTDNDGKIATAEVGTAIRSLGHVVTDSDLRNLFGRARVDPNGKIDLGMFRKLVQPLQGVNYTKQLEEAFKTIDKEGSGFVMATELRHLLTHMGDRITDEEFNTLLEELDVDSNGRIRRKELLQLLSR</sequence>
<keyword evidence="3" id="KW-0514">Muscle protein</keyword>
<evidence type="ECO:0000313" key="6">
    <source>
        <dbReference type="Proteomes" id="UP001374579"/>
    </source>
</evidence>
<dbReference type="EMBL" id="JBAMIC010000008">
    <property type="protein sequence ID" value="KAK7103639.1"/>
    <property type="molecule type" value="Genomic_DNA"/>
</dbReference>
<evidence type="ECO:0000256" key="2">
    <source>
        <dbReference type="ARBA" id="ARBA00022837"/>
    </source>
</evidence>
<evidence type="ECO:0000256" key="1">
    <source>
        <dbReference type="ARBA" id="ARBA00022737"/>
    </source>
</evidence>
<feature type="domain" description="EF-hand" evidence="4">
    <location>
        <begin position="3"/>
        <end position="38"/>
    </location>
</feature>
<dbReference type="CDD" id="cd00051">
    <property type="entry name" value="EFh"/>
    <property type="match status" value="1"/>
</dbReference>
<reference evidence="5 6" key="1">
    <citation type="submission" date="2024-02" db="EMBL/GenBank/DDBJ databases">
        <title>Chromosome-scale genome assembly of the rough periwinkle Littorina saxatilis.</title>
        <authorList>
            <person name="De Jode A."/>
            <person name="Faria R."/>
            <person name="Formenti G."/>
            <person name="Sims Y."/>
            <person name="Smith T.P."/>
            <person name="Tracey A."/>
            <person name="Wood J.M.D."/>
            <person name="Zagrodzka Z.B."/>
            <person name="Johannesson K."/>
            <person name="Butlin R.K."/>
            <person name="Leder E.H."/>
        </authorList>
    </citation>
    <scope>NUCLEOTIDE SEQUENCE [LARGE SCALE GENOMIC DNA]</scope>
    <source>
        <strain evidence="5">Snail1</strain>
        <tissue evidence="5">Muscle</tissue>
    </source>
</reference>
<keyword evidence="6" id="KW-1185">Reference proteome</keyword>
<evidence type="ECO:0000256" key="3">
    <source>
        <dbReference type="ARBA" id="ARBA00023179"/>
    </source>
</evidence>
<dbReference type="InterPro" id="IPR002048">
    <property type="entry name" value="EF_hand_dom"/>
</dbReference>
<evidence type="ECO:0000259" key="4">
    <source>
        <dbReference type="PROSITE" id="PS50222"/>
    </source>
</evidence>
<keyword evidence="2" id="KW-0106">Calcium</keyword>
<dbReference type="Proteomes" id="UP001374579">
    <property type="component" value="Unassembled WGS sequence"/>
</dbReference>
<dbReference type="FunFam" id="1.10.238.10:FF:000001">
    <property type="entry name" value="Calmodulin 1"/>
    <property type="match status" value="1"/>
</dbReference>
<feature type="domain" description="EF-hand" evidence="4">
    <location>
        <begin position="75"/>
        <end position="110"/>
    </location>
</feature>
<dbReference type="InterPro" id="IPR050230">
    <property type="entry name" value="CALM/Myosin/TropC-like"/>
</dbReference>
<dbReference type="SMART" id="SM00054">
    <property type="entry name" value="EFh"/>
    <property type="match status" value="3"/>
</dbReference>
<dbReference type="AlphaFoldDB" id="A0AAN9GDH6"/>
<name>A0AAN9GDH6_9CAEN</name>
<dbReference type="SUPFAM" id="SSF47473">
    <property type="entry name" value="EF-hand"/>
    <property type="match status" value="1"/>
</dbReference>
<evidence type="ECO:0000313" key="5">
    <source>
        <dbReference type="EMBL" id="KAK7103639.1"/>
    </source>
</evidence>
<comment type="caution">
    <text evidence="5">The sequence shown here is derived from an EMBL/GenBank/DDBJ whole genome shotgun (WGS) entry which is preliminary data.</text>
</comment>